<dbReference type="Proteomes" id="UP001162060">
    <property type="component" value="Unassembled WGS sequence"/>
</dbReference>
<dbReference type="AlphaFoldDB" id="A0AAV1TTF2"/>
<dbReference type="EMBL" id="CAKLBY020000078">
    <property type="protein sequence ID" value="CAK7924663.1"/>
    <property type="molecule type" value="Genomic_DNA"/>
</dbReference>
<comment type="caution">
    <text evidence="1">The sequence shown here is derived from an EMBL/GenBank/DDBJ whole genome shotgun (WGS) entry which is preliminary data.</text>
</comment>
<dbReference type="PANTHER" id="PTHR11439">
    <property type="entry name" value="GAG-POL-RELATED RETROTRANSPOSON"/>
    <property type="match status" value="1"/>
</dbReference>
<protein>
    <recommendedName>
        <fullName evidence="3">Reverse transcriptase Ty1/copia-type domain-containing protein</fullName>
    </recommendedName>
</protein>
<evidence type="ECO:0000313" key="2">
    <source>
        <dbReference type="Proteomes" id="UP001162060"/>
    </source>
</evidence>
<reference evidence="1" key="1">
    <citation type="submission" date="2024-01" db="EMBL/GenBank/DDBJ databases">
        <authorList>
            <person name="Webb A."/>
        </authorList>
    </citation>
    <scope>NUCLEOTIDE SEQUENCE</scope>
    <source>
        <strain evidence="1">Pm1</strain>
    </source>
</reference>
<gene>
    <name evidence="1" type="ORF">PM001_LOCUS9813</name>
</gene>
<evidence type="ECO:0000313" key="1">
    <source>
        <dbReference type="EMBL" id="CAK7924663.1"/>
    </source>
</evidence>
<name>A0AAV1TTF2_9STRA</name>
<dbReference type="PANTHER" id="PTHR11439:SF463">
    <property type="entry name" value="REVERSE TRANSCRIPTASE TY1_COPIA-TYPE DOMAIN-CONTAINING PROTEIN"/>
    <property type="match status" value="1"/>
</dbReference>
<organism evidence="1 2">
    <name type="scientific">Peronospora matthiolae</name>
    <dbReference type="NCBI Taxonomy" id="2874970"/>
    <lineage>
        <taxon>Eukaryota</taxon>
        <taxon>Sar</taxon>
        <taxon>Stramenopiles</taxon>
        <taxon>Oomycota</taxon>
        <taxon>Peronosporomycetes</taxon>
        <taxon>Peronosporales</taxon>
        <taxon>Peronosporaceae</taxon>
        <taxon>Peronospora</taxon>
    </lineage>
</organism>
<proteinExistence type="predicted"/>
<evidence type="ECO:0008006" key="3">
    <source>
        <dbReference type="Google" id="ProtNLM"/>
    </source>
</evidence>
<accession>A0AAV1TTF2</accession>
<sequence>MSLHQDFGRPLCACTGLRGRRFGDWKIARANCTNQERSEDAFRDDIQWQVFICSSIELLDGEDGSVTLCQRRYVDDILKRFGMEKCKAVASPVDVSSRLVSSNAPSKVDVPFSEAVGALMHLTTATRPEIAYAVSFVSRFMKNPQEEH</sequence>